<proteinExistence type="predicted"/>
<evidence type="ECO:0000256" key="5">
    <source>
        <dbReference type="ARBA" id="ARBA00023136"/>
    </source>
</evidence>
<dbReference type="InterPro" id="IPR001123">
    <property type="entry name" value="LeuE-type"/>
</dbReference>
<dbReference type="EMBL" id="SOAW01000002">
    <property type="protein sequence ID" value="TDT30918.1"/>
    <property type="molecule type" value="Genomic_DNA"/>
</dbReference>
<evidence type="ECO:0000256" key="4">
    <source>
        <dbReference type="ARBA" id="ARBA00022989"/>
    </source>
</evidence>
<evidence type="ECO:0000256" key="1">
    <source>
        <dbReference type="ARBA" id="ARBA00004651"/>
    </source>
</evidence>
<reference evidence="7 8" key="1">
    <citation type="submission" date="2019-03" db="EMBL/GenBank/DDBJ databases">
        <title>Genomic Encyclopedia of Archaeal and Bacterial Type Strains, Phase II (KMG-II): from individual species to whole genera.</title>
        <authorList>
            <person name="Goeker M."/>
        </authorList>
    </citation>
    <scope>NUCLEOTIDE SEQUENCE [LARGE SCALE GENOMIC DNA]</scope>
    <source>
        <strain evidence="7 8">DSM 24323</strain>
    </source>
</reference>
<dbReference type="PANTHER" id="PTHR30086:SF20">
    <property type="entry name" value="ARGININE EXPORTER PROTEIN ARGO-RELATED"/>
    <property type="match status" value="1"/>
</dbReference>
<dbReference type="GO" id="GO:0005886">
    <property type="term" value="C:plasma membrane"/>
    <property type="evidence" value="ECO:0007669"/>
    <property type="project" value="UniProtKB-SubCell"/>
</dbReference>
<dbReference type="Proteomes" id="UP000295371">
    <property type="component" value="Unassembled WGS sequence"/>
</dbReference>
<dbReference type="OrthoDB" id="5638726at2"/>
<keyword evidence="5 6" id="KW-0472">Membrane</keyword>
<feature type="transmembrane region" description="Helical" evidence="6">
    <location>
        <begin position="144"/>
        <end position="168"/>
    </location>
</feature>
<protein>
    <submittedName>
        <fullName evidence="7">L-lysine exporter family protein LysE/ArgO</fullName>
    </submittedName>
</protein>
<keyword evidence="3 6" id="KW-0812">Transmembrane</keyword>
<dbReference type="Pfam" id="PF01810">
    <property type="entry name" value="LysE"/>
    <property type="match status" value="1"/>
</dbReference>
<dbReference type="AlphaFoldDB" id="A0A4V3EMQ2"/>
<sequence>MTALTTGLLTGWAMIIAIGAQNAFLLRQGLAKTHVGVLVAICILSDLVLILAATAGLGVVIGAHPVVMELVRWGGVAFLIGYALLSFRRALNPSALQASRPAGTTGPWSAAGRMLVLTWLNPHLFVDILVLGSLANSQGELGRWWFAVGAVLASTTWFALLGYGSALLRPMLARPGAWRVLDIGIGVVMLGIAAGLALSR</sequence>
<dbReference type="RefSeq" id="WP_133755258.1">
    <property type="nucleotide sequence ID" value="NZ_CP171129.1"/>
</dbReference>
<evidence type="ECO:0000256" key="3">
    <source>
        <dbReference type="ARBA" id="ARBA00022692"/>
    </source>
</evidence>
<gene>
    <name evidence="7" type="ORF">CLV29_2326</name>
</gene>
<dbReference type="GO" id="GO:0015171">
    <property type="term" value="F:amino acid transmembrane transporter activity"/>
    <property type="evidence" value="ECO:0007669"/>
    <property type="project" value="TreeGrafter"/>
</dbReference>
<feature type="transmembrane region" description="Helical" evidence="6">
    <location>
        <begin position="37"/>
        <end position="64"/>
    </location>
</feature>
<keyword evidence="2" id="KW-1003">Cell membrane</keyword>
<dbReference type="PANTHER" id="PTHR30086">
    <property type="entry name" value="ARGININE EXPORTER PROTEIN ARGO"/>
    <property type="match status" value="1"/>
</dbReference>
<feature type="transmembrane region" description="Helical" evidence="6">
    <location>
        <begin position="70"/>
        <end position="91"/>
    </location>
</feature>
<organism evidence="7 8">
    <name type="scientific">Naumannella halotolerans</name>
    <dbReference type="NCBI Taxonomy" id="993414"/>
    <lineage>
        <taxon>Bacteria</taxon>
        <taxon>Bacillati</taxon>
        <taxon>Actinomycetota</taxon>
        <taxon>Actinomycetes</taxon>
        <taxon>Propionibacteriales</taxon>
        <taxon>Propionibacteriaceae</taxon>
        <taxon>Naumannella</taxon>
    </lineage>
</organism>
<feature type="transmembrane region" description="Helical" evidence="6">
    <location>
        <begin position="180"/>
        <end position="198"/>
    </location>
</feature>
<accession>A0A4V3EMQ2</accession>
<evidence type="ECO:0000256" key="2">
    <source>
        <dbReference type="ARBA" id="ARBA00022475"/>
    </source>
</evidence>
<comment type="subcellular location">
    <subcellularLocation>
        <location evidence="1">Cell membrane</location>
        <topology evidence="1">Multi-pass membrane protein</topology>
    </subcellularLocation>
</comment>
<keyword evidence="4 6" id="KW-1133">Transmembrane helix</keyword>
<comment type="caution">
    <text evidence="7">The sequence shown here is derived from an EMBL/GenBank/DDBJ whole genome shotgun (WGS) entry which is preliminary data.</text>
</comment>
<evidence type="ECO:0000313" key="8">
    <source>
        <dbReference type="Proteomes" id="UP000295371"/>
    </source>
</evidence>
<name>A0A4V3EMQ2_9ACTN</name>
<feature type="transmembrane region" description="Helical" evidence="6">
    <location>
        <begin position="6"/>
        <end position="25"/>
    </location>
</feature>
<keyword evidence="8" id="KW-1185">Reference proteome</keyword>
<evidence type="ECO:0000256" key="6">
    <source>
        <dbReference type="SAM" id="Phobius"/>
    </source>
</evidence>
<evidence type="ECO:0000313" key="7">
    <source>
        <dbReference type="EMBL" id="TDT30918.1"/>
    </source>
</evidence>